<proteinExistence type="predicted"/>
<evidence type="ECO:0000313" key="4">
    <source>
        <dbReference type="Proteomes" id="UP001303046"/>
    </source>
</evidence>
<protein>
    <recommendedName>
        <fullName evidence="2">DUF7741 domain-containing protein</fullName>
    </recommendedName>
</protein>
<evidence type="ECO:0000313" key="3">
    <source>
        <dbReference type="EMBL" id="KAK6747773.1"/>
    </source>
</evidence>
<comment type="caution">
    <text evidence="3">The sequence shown here is derived from an EMBL/GenBank/DDBJ whole genome shotgun (WGS) entry which is preliminary data.</text>
</comment>
<keyword evidence="4" id="KW-1185">Reference proteome</keyword>
<evidence type="ECO:0000259" key="2">
    <source>
        <dbReference type="Pfam" id="PF24888"/>
    </source>
</evidence>
<name>A0ABR1DCM6_NECAM</name>
<feature type="region of interest" description="Disordered" evidence="1">
    <location>
        <begin position="243"/>
        <end position="286"/>
    </location>
</feature>
<evidence type="ECO:0000256" key="1">
    <source>
        <dbReference type="SAM" id="MobiDB-lite"/>
    </source>
</evidence>
<feature type="domain" description="DUF7741" evidence="2">
    <location>
        <begin position="110"/>
        <end position="185"/>
    </location>
</feature>
<feature type="compositionally biased region" description="Low complexity" evidence="1">
    <location>
        <begin position="309"/>
        <end position="322"/>
    </location>
</feature>
<dbReference type="Proteomes" id="UP001303046">
    <property type="component" value="Unassembled WGS sequence"/>
</dbReference>
<reference evidence="3 4" key="1">
    <citation type="submission" date="2023-08" db="EMBL/GenBank/DDBJ databases">
        <title>A Necator americanus chromosomal reference genome.</title>
        <authorList>
            <person name="Ilik V."/>
            <person name="Petrzelkova K.J."/>
            <person name="Pardy F."/>
            <person name="Fuh T."/>
            <person name="Niatou-Singa F.S."/>
            <person name="Gouil Q."/>
            <person name="Baker L."/>
            <person name="Ritchie M.E."/>
            <person name="Jex A.R."/>
            <person name="Gazzola D."/>
            <person name="Li H."/>
            <person name="Toshio Fujiwara R."/>
            <person name="Zhan B."/>
            <person name="Aroian R.V."/>
            <person name="Pafco B."/>
            <person name="Schwarz E.M."/>
        </authorList>
    </citation>
    <scope>NUCLEOTIDE SEQUENCE [LARGE SCALE GENOMIC DNA]</scope>
    <source>
        <strain evidence="3 4">Aroian</strain>
        <tissue evidence="3">Whole animal</tissue>
    </source>
</reference>
<dbReference type="EMBL" id="JAVFWL010000004">
    <property type="protein sequence ID" value="KAK6747773.1"/>
    <property type="molecule type" value="Genomic_DNA"/>
</dbReference>
<accession>A0ABR1DCM6</accession>
<dbReference type="Pfam" id="PF24888">
    <property type="entry name" value="DUF7741"/>
    <property type="match status" value="1"/>
</dbReference>
<sequence length="377" mass="39670">MVAKSNTEVVCYHCYGNSTDHGQLCSIDKLCLGESCYFRVEENGEWSAGCGEQGAPPILVCAANELERATSCYCGTDLCNQFKSANETLRTFWKNQTNLGNVTLQLPELSVNCIECGIVSIGGRDLKIPCAEKHICRGGYCIIKRGLNPHSYCGSIWEGVGEARCFKTPGEEEQCVCTNNMCNVMLSPEAAEAMMTPTSATPFASTITIKSSTLSEERFTFGLTTDAIIALNTTAAATASTTAAATTATATTATTTASVSATTATGSGTTTTTTTTTGSGTTTITTTTANPITATLIFPTISMKPNQDPQPSESSMPTTTPSKTKRCRNTMKFSPNAQAVLMGQKLGQLISGGFGSSSNAVQEFAQGIDTHNCNYSA</sequence>
<organism evidence="3 4">
    <name type="scientific">Necator americanus</name>
    <name type="common">Human hookworm</name>
    <dbReference type="NCBI Taxonomy" id="51031"/>
    <lineage>
        <taxon>Eukaryota</taxon>
        <taxon>Metazoa</taxon>
        <taxon>Ecdysozoa</taxon>
        <taxon>Nematoda</taxon>
        <taxon>Chromadorea</taxon>
        <taxon>Rhabditida</taxon>
        <taxon>Rhabditina</taxon>
        <taxon>Rhabditomorpha</taxon>
        <taxon>Strongyloidea</taxon>
        <taxon>Ancylostomatidae</taxon>
        <taxon>Bunostominae</taxon>
        <taxon>Necator</taxon>
    </lineage>
</organism>
<dbReference type="InterPro" id="IPR056643">
    <property type="entry name" value="DUF7741"/>
</dbReference>
<feature type="region of interest" description="Disordered" evidence="1">
    <location>
        <begin position="302"/>
        <end position="328"/>
    </location>
</feature>
<gene>
    <name evidence="3" type="primary">Necator_chrIV.g14061</name>
    <name evidence="3" type="ORF">RB195_000767</name>
</gene>